<dbReference type="Proteomes" id="UP000027644">
    <property type="component" value="Unassembled WGS sequence"/>
</dbReference>
<comment type="caution">
    <text evidence="2">The sequence shown here is derived from an EMBL/GenBank/DDBJ whole genome shotgun (WGS) entry which is preliminary data.</text>
</comment>
<keyword evidence="1" id="KW-0472">Membrane</keyword>
<feature type="transmembrane region" description="Helical" evidence="1">
    <location>
        <begin position="316"/>
        <end position="335"/>
    </location>
</feature>
<feature type="transmembrane region" description="Helical" evidence="1">
    <location>
        <begin position="72"/>
        <end position="97"/>
    </location>
</feature>
<protein>
    <recommendedName>
        <fullName evidence="4">Glucosyl transferase GtrII</fullName>
    </recommendedName>
</protein>
<sequence>MQIFQPDQNNKHQIAIFSFLSALIIYIFVFGFELTHFSLSIDEEFNNNILHTVAIGRWGHALLKASIYPEPFIPFFTEILTFILLAASCTVIVKIFCLNLNQSLFFTVLYASSVQFAYQLQFLNQCDTLATAILLSSVAVYLIVRKNSFLHTVIFPAFLICYSIAIYQSLIFLPYSLLIAYLLIDEVRGTENTRHLKLIAALCISSVIGLILYFVLGKLILNYYHLQSESYLSDIVTWFNESPVQNLKRIRRSIEHYFTLKAPYGLNTFLIAFVFLILPLLYPLKRKSRYGFYVLLSILTLFCMNIVVGKELPARTMTSFTVFFASAGLIGFIIIRKNKYLWAVAAFSFLYGMACSSNLFYTDYIAYNKDYRLASFIASDIAKEIKISPDAPVKVYFFGAMDIKRVNRPNNSDMFGASFLNWDGGNSARISAFMNKAEIATIIPASYDDIKSDLNTVYAAPVWPQKGSIFRIKDVVVVKLGQSVGYCPNGVKENTIPKQCL</sequence>
<evidence type="ECO:0000313" key="3">
    <source>
        <dbReference type="Proteomes" id="UP000027644"/>
    </source>
</evidence>
<dbReference type="Pfam" id="PF14264">
    <property type="entry name" value="Glucos_trans_II"/>
    <property type="match status" value="1"/>
</dbReference>
<evidence type="ECO:0008006" key="4">
    <source>
        <dbReference type="Google" id="ProtNLM"/>
    </source>
</evidence>
<reference evidence="2 3" key="1">
    <citation type="journal article" date="2014" name="PLoS Genet.">
        <title>Hidden diversity in honey bee gut symbionts detected by single-cell genomics.</title>
        <authorList>
            <person name="Engel P."/>
            <person name="Stepanauskas R."/>
            <person name="Moran N."/>
        </authorList>
    </citation>
    <scope>NUCLEOTIDE SEQUENCE [LARGE SCALE GENOMIC DNA]</scope>
    <source>
        <strain evidence="2 3">SCGC AB-598-J21</strain>
    </source>
</reference>
<organism evidence="2 3">
    <name type="scientific">Snodgrassella alvi SCGC AB-598-J21</name>
    <dbReference type="NCBI Taxonomy" id="1385367"/>
    <lineage>
        <taxon>Bacteria</taxon>
        <taxon>Pseudomonadati</taxon>
        <taxon>Pseudomonadota</taxon>
        <taxon>Betaproteobacteria</taxon>
        <taxon>Neisseriales</taxon>
        <taxon>Neisseriaceae</taxon>
        <taxon>Snodgrassella</taxon>
    </lineage>
</organism>
<accession>A0A074V4C8</accession>
<feature type="transmembrane region" description="Helical" evidence="1">
    <location>
        <begin position="128"/>
        <end position="144"/>
    </location>
</feature>
<feature type="transmembrane region" description="Helical" evidence="1">
    <location>
        <begin position="264"/>
        <end position="284"/>
    </location>
</feature>
<keyword evidence="1" id="KW-1133">Transmembrane helix</keyword>
<proteinExistence type="predicted"/>
<name>A0A074V4C8_9NEIS</name>
<feature type="transmembrane region" description="Helical" evidence="1">
    <location>
        <begin position="290"/>
        <end position="309"/>
    </location>
</feature>
<feature type="transmembrane region" description="Helical" evidence="1">
    <location>
        <begin position="12"/>
        <end position="32"/>
    </location>
</feature>
<dbReference type="EMBL" id="AVQL01000453">
    <property type="protein sequence ID" value="KEQ00278.1"/>
    <property type="molecule type" value="Genomic_DNA"/>
</dbReference>
<dbReference type="InterPro" id="IPR025686">
    <property type="entry name" value="Glucos_trans_II"/>
</dbReference>
<evidence type="ECO:0000313" key="2">
    <source>
        <dbReference type="EMBL" id="KEQ00278.1"/>
    </source>
</evidence>
<feature type="transmembrane region" description="Helical" evidence="1">
    <location>
        <begin position="156"/>
        <end position="184"/>
    </location>
</feature>
<evidence type="ECO:0000256" key="1">
    <source>
        <dbReference type="SAM" id="Phobius"/>
    </source>
</evidence>
<keyword evidence="1" id="KW-0812">Transmembrane</keyword>
<feature type="transmembrane region" description="Helical" evidence="1">
    <location>
        <begin position="196"/>
        <end position="216"/>
    </location>
</feature>
<dbReference type="AlphaFoldDB" id="A0A074V4C8"/>
<gene>
    <name evidence="2" type="ORF">SASC598J21_019790</name>
</gene>
<feature type="transmembrane region" description="Helical" evidence="1">
    <location>
        <begin position="341"/>
        <end position="361"/>
    </location>
</feature>